<dbReference type="OrthoDB" id="1431454at2759"/>
<reference evidence="2" key="1">
    <citation type="submission" date="2020-03" db="EMBL/GenBank/DDBJ databases">
        <title>A high-quality chromosome-level genome assembly of a woody plant with both climbing and erect habits, Rhamnella rubrinervis.</title>
        <authorList>
            <person name="Lu Z."/>
            <person name="Yang Y."/>
            <person name="Zhu X."/>
            <person name="Sun Y."/>
        </authorList>
    </citation>
    <scope>NUCLEOTIDE SEQUENCE</scope>
    <source>
        <strain evidence="2">BYM</strain>
        <tissue evidence="2">Leaf</tissue>
    </source>
</reference>
<sequence length="167" mass="19430">MKHYGTQTNKKEEDKKEDEEDKKEDEVDKKEEQNKKKKERNKKEEDKKKELVWDVPDENYLKLNLDASFKNNTMTYGGVVRDSSGNGIKGFTKKHRTFLGYVRIGRRIVKAEAHLVESYGLLAGMRFAGEENYRLLIIHLDAKDNVGWLNEPPVKESITSKPIIEKC</sequence>
<dbReference type="PANTHER" id="PTHR47723">
    <property type="entry name" value="OS05G0353850 PROTEIN"/>
    <property type="match status" value="1"/>
</dbReference>
<name>A0A8K0MSZ0_9ROSA</name>
<keyword evidence="3" id="KW-1185">Reference proteome</keyword>
<accession>A0A8K0MSZ0</accession>
<gene>
    <name evidence="2" type="ORF">FNV43_RR01045</name>
</gene>
<dbReference type="AlphaFoldDB" id="A0A8K0MSZ0"/>
<organism evidence="2 3">
    <name type="scientific">Rhamnella rubrinervis</name>
    <dbReference type="NCBI Taxonomy" id="2594499"/>
    <lineage>
        <taxon>Eukaryota</taxon>
        <taxon>Viridiplantae</taxon>
        <taxon>Streptophyta</taxon>
        <taxon>Embryophyta</taxon>
        <taxon>Tracheophyta</taxon>
        <taxon>Spermatophyta</taxon>
        <taxon>Magnoliopsida</taxon>
        <taxon>eudicotyledons</taxon>
        <taxon>Gunneridae</taxon>
        <taxon>Pentapetalae</taxon>
        <taxon>rosids</taxon>
        <taxon>fabids</taxon>
        <taxon>Rosales</taxon>
        <taxon>Rhamnaceae</taxon>
        <taxon>rhamnoid group</taxon>
        <taxon>Rhamneae</taxon>
        <taxon>Rhamnella</taxon>
    </lineage>
</organism>
<evidence type="ECO:0000313" key="2">
    <source>
        <dbReference type="EMBL" id="KAF3456395.1"/>
    </source>
</evidence>
<dbReference type="EMBL" id="VOIH02000001">
    <property type="protein sequence ID" value="KAF3456395.1"/>
    <property type="molecule type" value="Genomic_DNA"/>
</dbReference>
<feature type="compositionally biased region" description="Basic and acidic residues" evidence="1">
    <location>
        <begin position="24"/>
        <end position="34"/>
    </location>
</feature>
<evidence type="ECO:0008006" key="4">
    <source>
        <dbReference type="Google" id="ProtNLM"/>
    </source>
</evidence>
<proteinExistence type="predicted"/>
<dbReference type="InterPro" id="IPR053151">
    <property type="entry name" value="RNase_H-like"/>
</dbReference>
<protein>
    <recommendedName>
        <fullName evidence="4">RNase H type-1 domain-containing protein</fullName>
    </recommendedName>
</protein>
<evidence type="ECO:0000313" key="3">
    <source>
        <dbReference type="Proteomes" id="UP000796880"/>
    </source>
</evidence>
<comment type="caution">
    <text evidence="2">The sequence shown here is derived from an EMBL/GenBank/DDBJ whole genome shotgun (WGS) entry which is preliminary data.</text>
</comment>
<feature type="region of interest" description="Disordered" evidence="1">
    <location>
        <begin position="1"/>
        <end position="48"/>
    </location>
</feature>
<dbReference type="Proteomes" id="UP000796880">
    <property type="component" value="Unassembled WGS sequence"/>
</dbReference>
<dbReference type="PANTHER" id="PTHR47723:SF19">
    <property type="entry name" value="POLYNUCLEOTIDYL TRANSFERASE, RIBONUCLEASE H-LIKE SUPERFAMILY PROTEIN"/>
    <property type="match status" value="1"/>
</dbReference>
<evidence type="ECO:0000256" key="1">
    <source>
        <dbReference type="SAM" id="MobiDB-lite"/>
    </source>
</evidence>